<dbReference type="KEGG" id="mgot:MgSA37_04469"/>
<dbReference type="RefSeq" id="WP_096354967.1">
    <property type="nucleotide sequence ID" value="NZ_AP017313.1"/>
</dbReference>
<evidence type="ECO:0000313" key="2">
    <source>
        <dbReference type="EMBL" id="BAU56272.1"/>
    </source>
</evidence>
<dbReference type="Pfam" id="PF13568">
    <property type="entry name" value="OMP_b-brl_2"/>
    <property type="match status" value="1"/>
</dbReference>
<protein>
    <recommendedName>
        <fullName evidence="1">Outer membrane protein beta-barrel domain-containing protein</fullName>
    </recommendedName>
</protein>
<dbReference type="Proteomes" id="UP000218263">
    <property type="component" value="Chromosome"/>
</dbReference>
<proteinExistence type="predicted"/>
<dbReference type="AlphaFoldDB" id="A0A0X8X5Y9"/>
<name>A0A0X8X5Y9_9SPHI</name>
<dbReference type="OrthoDB" id="947434at2"/>
<evidence type="ECO:0000259" key="1">
    <source>
        <dbReference type="Pfam" id="PF13568"/>
    </source>
</evidence>
<gene>
    <name evidence="2" type="ORF">MgSA37_04469</name>
</gene>
<dbReference type="EMBL" id="AP017313">
    <property type="protein sequence ID" value="BAU56272.1"/>
    <property type="molecule type" value="Genomic_DNA"/>
</dbReference>
<accession>A0A0X8X5Y9</accession>
<dbReference type="InterPro" id="IPR025665">
    <property type="entry name" value="Beta-barrel_OMP_2"/>
</dbReference>
<reference evidence="2 3" key="1">
    <citation type="submission" date="2015-12" db="EMBL/GenBank/DDBJ databases">
        <title>Genome sequence of Mucilaginibacter gotjawali.</title>
        <authorList>
            <person name="Lee J.S."/>
            <person name="Lee K.C."/>
            <person name="Kim K.K."/>
            <person name="Lee B.W."/>
        </authorList>
    </citation>
    <scope>NUCLEOTIDE SEQUENCE [LARGE SCALE GENOMIC DNA]</scope>
    <source>
        <strain evidence="2 3">SA3-7</strain>
    </source>
</reference>
<feature type="domain" description="Outer membrane protein beta-barrel" evidence="1">
    <location>
        <begin position="42"/>
        <end position="190"/>
    </location>
</feature>
<evidence type="ECO:0000313" key="3">
    <source>
        <dbReference type="Proteomes" id="UP000218263"/>
    </source>
</evidence>
<keyword evidence="3" id="KW-1185">Reference proteome</keyword>
<sequence length="219" mass="24422">MKKLLFFAICLLVAGSVCAQGYYGPRRVRRPPPRSQFDDFYKIRAGITGGLNVANTVDAYNSNFSTAAIAGFNAGLFLDLPLVYPLSFEPEVLYSQKGYAAVTTYGNFTQRSNYIDIPLLLKFKLSPTFNILVGPQVAIPVSMTNTYDNGFDVTAQQYYNTYGEKTILDGVVGVSFDLSRDVELRARYTIDLQPNDQNASYGGDYRNQVWQVGLGFKFE</sequence>
<organism evidence="2 3">
    <name type="scientific">Mucilaginibacter gotjawali</name>
    <dbReference type="NCBI Taxonomy" id="1550579"/>
    <lineage>
        <taxon>Bacteria</taxon>
        <taxon>Pseudomonadati</taxon>
        <taxon>Bacteroidota</taxon>
        <taxon>Sphingobacteriia</taxon>
        <taxon>Sphingobacteriales</taxon>
        <taxon>Sphingobacteriaceae</taxon>
        <taxon>Mucilaginibacter</taxon>
    </lineage>
</organism>